<dbReference type="Pfam" id="PF04082">
    <property type="entry name" value="Fungal_trans"/>
    <property type="match status" value="1"/>
</dbReference>
<organism evidence="9 10">
    <name type="scientific">Pleomassaria siparia CBS 279.74</name>
    <dbReference type="NCBI Taxonomy" id="1314801"/>
    <lineage>
        <taxon>Eukaryota</taxon>
        <taxon>Fungi</taxon>
        <taxon>Dikarya</taxon>
        <taxon>Ascomycota</taxon>
        <taxon>Pezizomycotina</taxon>
        <taxon>Dothideomycetes</taxon>
        <taxon>Pleosporomycetidae</taxon>
        <taxon>Pleosporales</taxon>
        <taxon>Pleomassariaceae</taxon>
        <taxon>Pleomassaria</taxon>
    </lineage>
</organism>
<evidence type="ECO:0000256" key="6">
    <source>
        <dbReference type="ARBA" id="ARBA00023242"/>
    </source>
</evidence>
<keyword evidence="2" id="KW-0479">Metal-binding</keyword>
<evidence type="ECO:0000256" key="1">
    <source>
        <dbReference type="ARBA" id="ARBA00004123"/>
    </source>
</evidence>
<sequence>MSTHGSIGGSPREHASSASPREIDHGMWPSAPSSTEGDDAQNSPFSGQTAMSGPRPIIHDTASLDPSLLMGTSLPERDDRFNTPMHSISIPRPSSYNNDVSGFSFDHSISNSLLSMDLPPAQDEWNPTSSQIAWGCHLFFTHVSHFVPFLHRPSFNSTQIPNHLLLSILSLGYQYGEDPDSGYQDSSGATLSSCCFRRARSLILDEERNNDPTHNVSMVQAYLLLQIWAMMYSCGDDSAYGLKTHSKMISLARASGLMQPISIESAATEDLDSLWRHFVQSESQKRTVFAIHQIDTLWYQFLSIPRSLSHLEVKHDLPCPEDYWTASTSGEWAHRRLVSKHSGSRMQYSDAVRQFLSSDADLDLIPAFDPYGAINITQFLLSSAREVSGWSTMTGMLSMDRLEPLRSSLFALGPYIRSQSESAKDTPHAALCEATWETAMIEMQMWSPSHTGGIVEGSIDAVLHQLTYLAPSYEFLSESNIAKNIQPHLDWFLRYLEATLVPDSEAPWITLYAYKAFVIAWQLVRGGISGSMQVVGVEEGNVEAALSWARKVFQRRQRWQLGKIIMTCLDTLDGRRTELDETSVDGVMLT</sequence>
<dbReference type="EMBL" id="MU005765">
    <property type="protein sequence ID" value="KAF2713943.1"/>
    <property type="molecule type" value="Genomic_DNA"/>
</dbReference>
<comment type="subcellular location">
    <subcellularLocation>
        <location evidence="1">Nucleus</location>
    </subcellularLocation>
</comment>
<dbReference type="GO" id="GO:0000785">
    <property type="term" value="C:chromatin"/>
    <property type="evidence" value="ECO:0007669"/>
    <property type="project" value="TreeGrafter"/>
</dbReference>
<dbReference type="GO" id="GO:0006351">
    <property type="term" value="P:DNA-templated transcription"/>
    <property type="evidence" value="ECO:0007669"/>
    <property type="project" value="InterPro"/>
</dbReference>
<feature type="domain" description="Xylanolytic transcriptional activator regulatory" evidence="8">
    <location>
        <begin position="137"/>
        <end position="343"/>
    </location>
</feature>
<evidence type="ECO:0000256" key="3">
    <source>
        <dbReference type="ARBA" id="ARBA00022737"/>
    </source>
</evidence>
<keyword evidence="3" id="KW-0677">Repeat</keyword>
<keyword evidence="5" id="KW-0862">Zinc</keyword>
<evidence type="ECO:0000313" key="10">
    <source>
        <dbReference type="Proteomes" id="UP000799428"/>
    </source>
</evidence>
<keyword evidence="6" id="KW-0539">Nucleus</keyword>
<evidence type="ECO:0000256" key="2">
    <source>
        <dbReference type="ARBA" id="ARBA00022723"/>
    </source>
</evidence>
<dbReference type="CDD" id="cd12148">
    <property type="entry name" value="fungal_TF_MHR"/>
    <property type="match status" value="1"/>
</dbReference>
<dbReference type="GO" id="GO:0000981">
    <property type="term" value="F:DNA-binding transcription factor activity, RNA polymerase II-specific"/>
    <property type="evidence" value="ECO:0007669"/>
    <property type="project" value="InterPro"/>
</dbReference>
<evidence type="ECO:0000256" key="4">
    <source>
        <dbReference type="ARBA" id="ARBA00022771"/>
    </source>
</evidence>
<reference evidence="9" key="1">
    <citation type="journal article" date="2020" name="Stud. Mycol.">
        <title>101 Dothideomycetes genomes: a test case for predicting lifestyles and emergence of pathogens.</title>
        <authorList>
            <person name="Haridas S."/>
            <person name="Albert R."/>
            <person name="Binder M."/>
            <person name="Bloem J."/>
            <person name="Labutti K."/>
            <person name="Salamov A."/>
            <person name="Andreopoulos B."/>
            <person name="Baker S."/>
            <person name="Barry K."/>
            <person name="Bills G."/>
            <person name="Bluhm B."/>
            <person name="Cannon C."/>
            <person name="Castanera R."/>
            <person name="Culley D."/>
            <person name="Daum C."/>
            <person name="Ezra D."/>
            <person name="Gonzalez J."/>
            <person name="Henrissat B."/>
            <person name="Kuo A."/>
            <person name="Liang C."/>
            <person name="Lipzen A."/>
            <person name="Lutzoni F."/>
            <person name="Magnuson J."/>
            <person name="Mondo S."/>
            <person name="Nolan M."/>
            <person name="Ohm R."/>
            <person name="Pangilinan J."/>
            <person name="Park H.-J."/>
            <person name="Ramirez L."/>
            <person name="Alfaro M."/>
            <person name="Sun H."/>
            <person name="Tritt A."/>
            <person name="Yoshinaga Y."/>
            <person name="Zwiers L.-H."/>
            <person name="Turgeon B."/>
            <person name="Goodwin S."/>
            <person name="Spatafora J."/>
            <person name="Crous P."/>
            <person name="Grigoriev I."/>
        </authorList>
    </citation>
    <scope>NUCLEOTIDE SEQUENCE</scope>
    <source>
        <strain evidence="9">CBS 279.74</strain>
    </source>
</reference>
<feature type="compositionally biased region" description="Polar residues" evidence="7">
    <location>
        <begin position="31"/>
        <end position="51"/>
    </location>
</feature>
<name>A0A6G1KMT1_9PLEO</name>
<feature type="region of interest" description="Disordered" evidence="7">
    <location>
        <begin position="1"/>
        <end position="69"/>
    </location>
</feature>
<dbReference type="GO" id="GO:0005634">
    <property type="term" value="C:nucleus"/>
    <property type="evidence" value="ECO:0007669"/>
    <property type="project" value="UniProtKB-SubCell"/>
</dbReference>
<evidence type="ECO:0000259" key="8">
    <source>
        <dbReference type="Pfam" id="PF04082"/>
    </source>
</evidence>
<dbReference type="OrthoDB" id="8117402at2759"/>
<dbReference type="PANTHER" id="PTHR40626">
    <property type="entry name" value="MIP31509P"/>
    <property type="match status" value="1"/>
</dbReference>
<gene>
    <name evidence="9" type="ORF">K504DRAFT_462410</name>
</gene>
<dbReference type="InterPro" id="IPR007219">
    <property type="entry name" value="XnlR_reg_dom"/>
</dbReference>
<dbReference type="PANTHER" id="PTHR40626:SF11">
    <property type="entry name" value="ZINC FINGER PROTEIN YPR022C"/>
    <property type="match status" value="1"/>
</dbReference>
<protein>
    <recommendedName>
        <fullName evidence="8">Xylanolytic transcriptional activator regulatory domain-containing protein</fullName>
    </recommendedName>
</protein>
<dbReference type="GO" id="GO:0000978">
    <property type="term" value="F:RNA polymerase II cis-regulatory region sequence-specific DNA binding"/>
    <property type="evidence" value="ECO:0007669"/>
    <property type="project" value="InterPro"/>
</dbReference>
<evidence type="ECO:0000313" key="9">
    <source>
        <dbReference type="EMBL" id="KAF2713943.1"/>
    </source>
</evidence>
<keyword evidence="4" id="KW-0863">Zinc-finger</keyword>
<feature type="compositionally biased region" description="Basic and acidic residues" evidence="7">
    <location>
        <begin position="11"/>
        <end position="25"/>
    </location>
</feature>
<dbReference type="GO" id="GO:0008270">
    <property type="term" value="F:zinc ion binding"/>
    <property type="evidence" value="ECO:0007669"/>
    <property type="project" value="UniProtKB-KW"/>
</dbReference>
<keyword evidence="10" id="KW-1185">Reference proteome</keyword>
<dbReference type="InterPro" id="IPR051059">
    <property type="entry name" value="VerF-like"/>
</dbReference>
<dbReference type="Proteomes" id="UP000799428">
    <property type="component" value="Unassembled WGS sequence"/>
</dbReference>
<dbReference type="AlphaFoldDB" id="A0A6G1KMT1"/>
<proteinExistence type="predicted"/>
<evidence type="ECO:0000256" key="5">
    <source>
        <dbReference type="ARBA" id="ARBA00022833"/>
    </source>
</evidence>
<evidence type="ECO:0000256" key="7">
    <source>
        <dbReference type="SAM" id="MobiDB-lite"/>
    </source>
</evidence>
<accession>A0A6G1KMT1</accession>